<keyword evidence="1" id="KW-0472">Membrane</keyword>
<keyword evidence="1" id="KW-1133">Transmembrane helix</keyword>
<dbReference type="EMBL" id="QGKU01000029">
    <property type="protein sequence ID" value="PWR03296.1"/>
    <property type="molecule type" value="Genomic_DNA"/>
</dbReference>
<proteinExistence type="predicted"/>
<organism evidence="2 3">
    <name type="scientific">Meridianimarinicoccus roseus</name>
    <dbReference type="NCBI Taxonomy" id="2072018"/>
    <lineage>
        <taxon>Bacteria</taxon>
        <taxon>Pseudomonadati</taxon>
        <taxon>Pseudomonadota</taxon>
        <taxon>Alphaproteobacteria</taxon>
        <taxon>Rhodobacterales</taxon>
        <taxon>Paracoccaceae</taxon>
        <taxon>Meridianimarinicoccus</taxon>
    </lineage>
</organism>
<keyword evidence="1" id="KW-0812">Transmembrane</keyword>
<evidence type="ECO:0000313" key="3">
    <source>
        <dbReference type="Proteomes" id="UP000245680"/>
    </source>
</evidence>
<evidence type="ECO:0000256" key="1">
    <source>
        <dbReference type="SAM" id="Phobius"/>
    </source>
</evidence>
<protein>
    <submittedName>
        <fullName evidence="2">Uncharacterized protein</fullName>
    </submittedName>
</protein>
<dbReference type="AlphaFoldDB" id="A0A2V2LJA9"/>
<name>A0A2V2LJA9_9RHOB</name>
<gene>
    <name evidence="2" type="ORF">DKT77_07480</name>
</gene>
<reference evidence="2 3" key="1">
    <citation type="submission" date="2018-05" db="EMBL/GenBank/DDBJ databases">
        <title>Rhodobacteraceae gen. nov., sp. nov. isolated from sea water.</title>
        <authorList>
            <person name="Ren Y."/>
        </authorList>
    </citation>
    <scope>NUCLEOTIDE SEQUENCE [LARGE SCALE GENOMIC DNA]</scope>
    <source>
        <strain evidence="2 3">TG-679</strain>
    </source>
</reference>
<accession>A0A2V2LJA9</accession>
<sequence length="59" mass="6435">MTGAPVPVVIPRYSALLAVLLIGLSVRLIRMRMKQRDSMGDSHFGSLRSAIRAKGKLAQ</sequence>
<dbReference type="Proteomes" id="UP000245680">
    <property type="component" value="Unassembled WGS sequence"/>
</dbReference>
<evidence type="ECO:0000313" key="2">
    <source>
        <dbReference type="EMBL" id="PWR03296.1"/>
    </source>
</evidence>
<keyword evidence="3" id="KW-1185">Reference proteome</keyword>
<dbReference type="RefSeq" id="WP_109811088.1">
    <property type="nucleotide sequence ID" value="NZ_QGKU01000029.1"/>
</dbReference>
<comment type="caution">
    <text evidence="2">The sequence shown here is derived from an EMBL/GenBank/DDBJ whole genome shotgun (WGS) entry which is preliminary data.</text>
</comment>
<feature type="transmembrane region" description="Helical" evidence="1">
    <location>
        <begin position="12"/>
        <end position="29"/>
    </location>
</feature>